<protein>
    <recommendedName>
        <fullName evidence="3">Phytanoyl-CoA dioxygenase</fullName>
    </recommendedName>
</protein>
<evidence type="ECO:0000313" key="2">
    <source>
        <dbReference type="Proteomes" id="UP001482513"/>
    </source>
</evidence>
<gene>
    <name evidence="1" type="ORF">NC992_16020</name>
</gene>
<dbReference type="Proteomes" id="UP001482513">
    <property type="component" value="Unassembled WGS sequence"/>
</dbReference>
<name>A0ABV0K8Y8_9CYAN</name>
<keyword evidence="2" id="KW-1185">Reference proteome</keyword>
<organism evidence="1 2">
    <name type="scientific">Leptolyngbya subtilissima DQ-A4</name>
    <dbReference type="NCBI Taxonomy" id="2933933"/>
    <lineage>
        <taxon>Bacteria</taxon>
        <taxon>Bacillati</taxon>
        <taxon>Cyanobacteriota</taxon>
        <taxon>Cyanophyceae</taxon>
        <taxon>Leptolyngbyales</taxon>
        <taxon>Leptolyngbyaceae</taxon>
        <taxon>Leptolyngbya group</taxon>
        <taxon>Leptolyngbya</taxon>
    </lineage>
</organism>
<sequence>MAQLIRTNGYYVGFSLQPSILQGLLTFAKTTPCYANRNPSQPFYIQNKDKIVKDLDTPLLVAGYLDSHESCQAYQKIKHDPYLLAIASQYLNHPAVYLRGELAWGFPAPATLDDKIKTARVYHCDINDFKTIKFFFYLTEVGEDEGPHVYMQGTHRTRKFSHQGLGQRCAAIDDETLVQTYGRDRVQVVTGAAGLGFAGDPYCLHKGTVPTKNPRLLLQLEFGITPYRIWYF</sequence>
<reference evidence="1 2" key="1">
    <citation type="submission" date="2022-04" db="EMBL/GenBank/DDBJ databases">
        <title>Positive selection, recombination, and allopatry shape intraspecific diversity of widespread and dominant cyanobacteria.</title>
        <authorList>
            <person name="Wei J."/>
            <person name="Shu W."/>
            <person name="Hu C."/>
        </authorList>
    </citation>
    <scope>NUCLEOTIDE SEQUENCE [LARGE SCALE GENOMIC DNA]</scope>
    <source>
        <strain evidence="1 2">DQ-A4</strain>
    </source>
</reference>
<dbReference type="EMBL" id="JAMPKX010000007">
    <property type="protein sequence ID" value="MEP0948392.1"/>
    <property type="molecule type" value="Genomic_DNA"/>
</dbReference>
<accession>A0ABV0K8Y8</accession>
<proteinExistence type="predicted"/>
<dbReference type="SUPFAM" id="SSF51197">
    <property type="entry name" value="Clavaminate synthase-like"/>
    <property type="match status" value="1"/>
</dbReference>
<comment type="caution">
    <text evidence="1">The sequence shown here is derived from an EMBL/GenBank/DDBJ whole genome shotgun (WGS) entry which is preliminary data.</text>
</comment>
<dbReference type="Gene3D" id="2.60.120.620">
    <property type="entry name" value="q2cbj1_9rhob like domain"/>
    <property type="match status" value="1"/>
</dbReference>
<evidence type="ECO:0000313" key="1">
    <source>
        <dbReference type="EMBL" id="MEP0948392.1"/>
    </source>
</evidence>
<evidence type="ECO:0008006" key="3">
    <source>
        <dbReference type="Google" id="ProtNLM"/>
    </source>
</evidence>